<dbReference type="AlphaFoldDB" id="A0AA37M8Q4"/>
<reference evidence="1" key="1">
    <citation type="journal article" date="2016" name="Front. Microbiol.">
        <title>Genome Sequence of the Piezophilic, Mesophilic Sulfate-Reducing Bacterium Desulfovibrio indicus J2T.</title>
        <authorList>
            <person name="Cao J."/>
            <person name="Maignien L."/>
            <person name="Shao Z."/>
            <person name="Alain K."/>
            <person name="Jebbar M."/>
        </authorList>
    </citation>
    <scope>NUCLEOTIDE SEQUENCE</scope>
    <source>
        <strain evidence="1">JCM 32048</strain>
    </source>
</reference>
<evidence type="ECO:0000313" key="1">
    <source>
        <dbReference type="EMBL" id="GJD66356.1"/>
    </source>
</evidence>
<proteinExistence type="predicted"/>
<sequence>MLMARDVTYQIFDMPDGRFSVMVTIEPDKTMVRTGFATQAEASAWVEGLRDIMAALGAPVSLAFPEYPGSLPLNEILAFIRKAPSEAD</sequence>
<keyword evidence="2" id="KW-1185">Reference proteome</keyword>
<comment type="caution">
    <text evidence="1">The sequence shown here is derived from an EMBL/GenBank/DDBJ whole genome shotgun (WGS) entry which is preliminary data.</text>
</comment>
<gene>
    <name evidence="1" type="ORF">MPEAHAMD_6553</name>
</gene>
<organism evidence="1 2">
    <name type="scientific">Methylobacterium frigidaeris</name>
    <dbReference type="NCBI Taxonomy" id="2038277"/>
    <lineage>
        <taxon>Bacteria</taxon>
        <taxon>Pseudomonadati</taxon>
        <taxon>Pseudomonadota</taxon>
        <taxon>Alphaproteobacteria</taxon>
        <taxon>Hyphomicrobiales</taxon>
        <taxon>Methylobacteriaceae</taxon>
        <taxon>Methylobacterium</taxon>
    </lineage>
</organism>
<evidence type="ECO:0000313" key="2">
    <source>
        <dbReference type="Proteomes" id="UP001055286"/>
    </source>
</evidence>
<reference evidence="1" key="2">
    <citation type="submission" date="2021-08" db="EMBL/GenBank/DDBJ databases">
        <authorList>
            <person name="Tani A."/>
            <person name="Ola A."/>
            <person name="Ogura Y."/>
            <person name="Katsura K."/>
            <person name="Hayashi T."/>
        </authorList>
    </citation>
    <scope>NUCLEOTIDE SEQUENCE</scope>
    <source>
        <strain evidence="1">JCM 32048</strain>
    </source>
</reference>
<protein>
    <submittedName>
        <fullName evidence="1">Uncharacterized protein</fullName>
    </submittedName>
</protein>
<accession>A0AA37M8Q4</accession>
<dbReference type="Proteomes" id="UP001055286">
    <property type="component" value="Unassembled WGS sequence"/>
</dbReference>
<dbReference type="EMBL" id="BPQJ01000062">
    <property type="protein sequence ID" value="GJD66356.1"/>
    <property type="molecule type" value="Genomic_DNA"/>
</dbReference>
<name>A0AA37M8Q4_9HYPH</name>